<dbReference type="InterPro" id="IPR001841">
    <property type="entry name" value="Znf_RING"/>
</dbReference>
<keyword evidence="3" id="KW-0862">Zinc</keyword>
<keyword evidence="6" id="KW-0436">Ligase</keyword>
<evidence type="ECO:0000256" key="1">
    <source>
        <dbReference type="ARBA" id="ARBA00022723"/>
    </source>
</evidence>
<reference evidence="6 7" key="1">
    <citation type="submission" date="2019-12" db="EMBL/GenBank/DDBJ databases">
        <authorList>
            <person name="Alioto T."/>
            <person name="Alioto T."/>
            <person name="Gomez Garrido J."/>
        </authorList>
    </citation>
    <scope>NUCLEOTIDE SEQUENCE [LARGE SCALE GENOMIC DNA]</scope>
</reference>
<organism evidence="6 7">
    <name type="scientific">Olea europaea subsp. europaea</name>
    <dbReference type="NCBI Taxonomy" id="158383"/>
    <lineage>
        <taxon>Eukaryota</taxon>
        <taxon>Viridiplantae</taxon>
        <taxon>Streptophyta</taxon>
        <taxon>Embryophyta</taxon>
        <taxon>Tracheophyta</taxon>
        <taxon>Spermatophyta</taxon>
        <taxon>Magnoliopsida</taxon>
        <taxon>eudicotyledons</taxon>
        <taxon>Gunneridae</taxon>
        <taxon>Pentapetalae</taxon>
        <taxon>asterids</taxon>
        <taxon>lamiids</taxon>
        <taxon>Lamiales</taxon>
        <taxon>Oleaceae</taxon>
        <taxon>Oleeae</taxon>
        <taxon>Olea</taxon>
    </lineage>
</organism>
<evidence type="ECO:0000256" key="2">
    <source>
        <dbReference type="ARBA" id="ARBA00022771"/>
    </source>
</evidence>
<dbReference type="PANTHER" id="PTHR42647">
    <property type="entry name" value="SBP (S-RIBONUCLEASE BINDING PROTEIN) FAMILY PROTEIN"/>
    <property type="match status" value="1"/>
</dbReference>
<dbReference type="Gramene" id="OE9A025368T1">
    <property type="protein sequence ID" value="OE9A025368C1"/>
    <property type="gene ID" value="OE9A025368"/>
</dbReference>
<dbReference type="Pfam" id="PF13920">
    <property type="entry name" value="zf-C3HC4_3"/>
    <property type="match status" value="1"/>
</dbReference>
<keyword evidence="1" id="KW-0479">Metal-binding</keyword>
<evidence type="ECO:0000256" key="3">
    <source>
        <dbReference type="ARBA" id="ARBA00022833"/>
    </source>
</evidence>
<proteinExistence type="predicted"/>
<dbReference type="GO" id="GO:0008270">
    <property type="term" value="F:zinc ion binding"/>
    <property type="evidence" value="ECO:0007669"/>
    <property type="project" value="UniProtKB-KW"/>
</dbReference>
<protein>
    <submittedName>
        <fullName evidence="6">BOI-related E3 ubiquitin- ligase 1-like</fullName>
    </submittedName>
</protein>
<dbReference type="Gene3D" id="3.30.40.10">
    <property type="entry name" value="Zinc/RING finger domain, C3HC4 (zinc finger)"/>
    <property type="match status" value="1"/>
</dbReference>
<dbReference type="GO" id="GO:0004842">
    <property type="term" value="F:ubiquitin-protein transferase activity"/>
    <property type="evidence" value="ECO:0007669"/>
    <property type="project" value="TreeGrafter"/>
</dbReference>
<keyword evidence="2 4" id="KW-0863">Zinc-finger</keyword>
<name>A0A8S0TXA2_OLEEU</name>
<dbReference type="PANTHER" id="PTHR42647:SF55">
    <property type="entry name" value="BOI-RELATED E3 UBIQUITIN-PROTEIN LIGASE 1"/>
    <property type="match status" value="1"/>
</dbReference>
<evidence type="ECO:0000259" key="5">
    <source>
        <dbReference type="PROSITE" id="PS50089"/>
    </source>
</evidence>
<dbReference type="OrthoDB" id="1711136at2759"/>
<sequence>MAIETGHLNVFPPQLISNGDLMNVYHHGDNNFAVNPQRGSSGFAFRQALPGDFVPNLPIYDSQAKTSIITDTNIRKRGRDSMDQYYEASNSSPANQKNNGIPQFPSFAGEGFLHQMQQHHLEIDNIISQYSKKMRVELEERQKQHTGFVLATIGEAVTKKLKEKDEQIQKMAKLNLVLQERVKSLYVENHLWRDMAQTNEATAMSLRTNLEQVLAQVSEERHSDGVGPGAQEVEEDVESCCGSSDHGIRDIQVGNEDADCGRNRRFSDRKCKRCGERESTVLLMPCRHLCLCYICGSGCHGLEACPVCNCAMNGTLHVNMSS</sequence>
<keyword evidence="7" id="KW-1185">Reference proteome</keyword>
<gene>
    <name evidence="6" type="ORF">OLEA9_A025368</name>
</gene>
<dbReference type="AlphaFoldDB" id="A0A8S0TXA2"/>
<evidence type="ECO:0000313" key="6">
    <source>
        <dbReference type="EMBL" id="CAA3010772.1"/>
    </source>
</evidence>
<dbReference type="InterPro" id="IPR013083">
    <property type="entry name" value="Znf_RING/FYVE/PHD"/>
</dbReference>
<dbReference type="CDD" id="cd16649">
    <property type="entry name" value="mRING-HC-C3HC5_CGRF1-like"/>
    <property type="match status" value="1"/>
</dbReference>
<dbReference type="EMBL" id="CACTIH010007351">
    <property type="protein sequence ID" value="CAA3010772.1"/>
    <property type="molecule type" value="Genomic_DNA"/>
</dbReference>
<dbReference type="GO" id="GO:0043067">
    <property type="term" value="P:regulation of programmed cell death"/>
    <property type="evidence" value="ECO:0007669"/>
    <property type="project" value="TreeGrafter"/>
</dbReference>
<evidence type="ECO:0000256" key="4">
    <source>
        <dbReference type="PROSITE-ProRule" id="PRU00175"/>
    </source>
</evidence>
<feature type="domain" description="RING-type" evidence="5">
    <location>
        <begin position="271"/>
        <end position="309"/>
    </location>
</feature>
<dbReference type="Proteomes" id="UP000594638">
    <property type="component" value="Unassembled WGS sequence"/>
</dbReference>
<dbReference type="GO" id="GO:0016874">
    <property type="term" value="F:ligase activity"/>
    <property type="evidence" value="ECO:0007669"/>
    <property type="project" value="UniProtKB-KW"/>
</dbReference>
<accession>A0A8S0TXA2</accession>
<evidence type="ECO:0000313" key="7">
    <source>
        <dbReference type="Proteomes" id="UP000594638"/>
    </source>
</evidence>
<comment type="caution">
    <text evidence="6">The sequence shown here is derived from an EMBL/GenBank/DDBJ whole genome shotgun (WGS) entry which is preliminary data.</text>
</comment>
<dbReference type="PROSITE" id="PS50089">
    <property type="entry name" value="ZF_RING_2"/>
    <property type="match status" value="1"/>
</dbReference>